<evidence type="ECO:0000313" key="1">
    <source>
        <dbReference type="EMBL" id="AEJ04553.1"/>
    </source>
</evidence>
<dbReference type="KEGG" id="psz:PSTAB_1272"/>
<evidence type="ECO:0000313" key="2">
    <source>
        <dbReference type="Proteomes" id="UP000008932"/>
    </source>
</evidence>
<reference evidence="2" key="3">
    <citation type="submission" date="2011-06" db="EMBL/GenBank/DDBJ databases">
        <title>Complete genome sequence of Pseudomonas stutzeri strain CGMCC 1.1803.</title>
        <authorList>
            <person name="Yan Y."/>
            <person name="Chen M."/>
            <person name="Lu W."/>
            <person name="Zhang W."/>
            <person name="Ping S."/>
            <person name="Lin M."/>
        </authorList>
    </citation>
    <scope>NUCLEOTIDE SEQUENCE [LARGE SCALE GENOMIC DNA]</scope>
    <source>
        <strain evidence="2">ATCC 17588 / DSM 5190 / CCUG 11256 / JCM 5965 / LMG 11199 / NCIMB 11358 / Stanier 221</strain>
    </source>
</reference>
<gene>
    <name evidence="1" type="ordered locus">PSTAB_1272</name>
</gene>
<name>F8H2P7_STUS2</name>
<dbReference type="EMBL" id="CP002881">
    <property type="protein sequence ID" value="AEJ04553.1"/>
    <property type="molecule type" value="Genomic_DNA"/>
</dbReference>
<protein>
    <submittedName>
        <fullName evidence="1">Uncharacterized protein</fullName>
    </submittedName>
</protein>
<proteinExistence type="predicted"/>
<reference evidence="1 2" key="1">
    <citation type="journal article" date="2011" name="J. Bacteriol.">
        <title>Complete Genome Sequence of the Type Strain Pseudomonas stutzeri CGMCC 1.1803.</title>
        <authorList>
            <person name="Chen M."/>
            <person name="Yan Y."/>
            <person name="Zhang W."/>
            <person name="Lu W."/>
            <person name="Wang J."/>
            <person name="Ping S."/>
            <person name="Lin M."/>
        </authorList>
    </citation>
    <scope>NUCLEOTIDE SEQUENCE [LARGE SCALE GENOMIC DNA]</scope>
    <source>
        <strain evidence="2">ATCC 17588 / DSM 5190 / CCUG 11256 / JCM 5965 / LMG 11199 / NCIMB 11358 / Stanier 221</strain>
    </source>
</reference>
<sequence>MSDDLNMLTSRLARRPAETCRNACRHHRQLRLKAPWG</sequence>
<organism evidence="1 2">
    <name type="scientific">Stutzerimonas stutzeri (strain ATCC 17588 / DSM 5190 / CCUG 11256 / JCM 5965 / LMG 11199 / NBRC 14165 / NCIMB 11358 / Stanier 221)</name>
    <name type="common">Pseudomonas stutzeri</name>
    <dbReference type="NCBI Taxonomy" id="96563"/>
    <lineage>
        <taxon>Bacteria</taxon>
        <taxon>Pseudomonadati</taxon>
        <taxon>Pseudomonadota</taxon>
        <taxon>Gammaproteobacteria</taxon>
        <taxon>Pseudomonadales</taxon>
        <taxon>Pseudomonadaceae</taxon>
        <taxon>Stutzerimonas</taxon>
    </lineage>
</organism>
<dbReference type="HOGENOM" id="CLU_3347627_0_0_6"/>
<reference key="2">
    <citation type="submission" date="2011-06" db="EMBL/GenBank/DDBJ databases">
        <title>Complete Genome Sequence of Pseudomonas stutzeri Strain CGMCC 1.1803.</title>
        <authorList>
            <person name="Yan Y."/>
            <person name="Chen M."/>
            <person name="Lu W."/>
            <person name="Zhang W."/>
            <person name="Ping S."/>
            <person name="Lin M."/>
        </authorList>
    </citation>
    <scope>NUCLEOTIDE SEQUENCE</scope>
    <source>
        <strain>ATCC 17588</strain>
    </source>
</reference>
<dbReference type="AlphaFoldDB" id="F8H2P7"/>
<accession>F8H2P7</accession>
<dbReference type="Proteomes" id="UP000008932">
    <property type="component" value="Chromosome"/>
</dbReference>